<dbReference type="InterPro" id="IPR038461">
    <property type="entry name" value="Schlafen_AlbA_2_dom_sf"/>
</dbReference>
<dbReference type="RefSeq" id="WP_102517099.1">
    <property type="nucleotide sequence ID" value="NZ_CAWNSM010000068.1"/>
</dbReference>
<dbReference type="Pfam" id="PF04326">
    <property type="entry name" value="SLFN_AlbA_2"/>
    <property type="match status" value="1"/>
</dbReference>
<evidence type="ECO:0000259" key="1">
    <source>
        <dbReference type="Pfam" id="PF04326"/>
    </source>
</evidence>
<gene>
    <name evidence="2" type="ORF">BCU17_05485</name>
</gene>
<evidence type="ECO:0000313" key="2">
    <source>
        <dbReference type="EMBL" id="PMJ61790.1"/>
    </source>
</evidence>
<reference evidence="3" key="1">
    <citation type="submission" date="2016-07" db="EMBL/GenBank/DDBJ databases">
        <title>Nontailed viruses are major unrecognized killers of bacteria in the ocean.</title>
        <authorList>
            <person name="Kauffman K."/>
            <person name="Hussain F."/>
            <person name="Yang J."/>
            <person name="Arevalo P."/>
            <person name="Brown J."/>
            <person name="Cutler M."/>
            <person name="Kelly L."/>
            <person name="Polz M.F."/>
        </authorList>
    </citation>
    <scope>NUCLEOTIDE SEQUENCE [LARGE SCALE GENOMIC DNA]</scope>
    <source>
        <strain evidence="3">10N.261.55.E11</strain>
    </source>
</reference>
<accession>A0A2N7F791</accession>
<name>A0A2N7F791_VIBSP</name>
<dbReference type="Gene3D" id="3.30.950.30">
    <property type="entry name" value="Schlafen, AAA domain"/>
    <property type="match status" value="1"/>
</dbReference>
<organism evidence="2 3">
    <name type="scientific">Vibrio splendidus</name>
    <dbReference type="NCBI Taxonomy" id="29497"/>
    <lineage>
        <taxon>Bacteria</taxon>
        <taxon>Pseudomonadati</taxon>
        <taxon>Pseudomonadota</taxon>
        <taxon>Gammaproteobacteria</taxon>
        <taxon>Vibrionales</taxon>
        <taxon>Vibrionaceae</taxon>
        <taxon>Vibrio</taxon>
    </lineage>
</organism>
<feature type="domain" description="Schlafen AlbA-2" evidence="1">
    <location>
        <begin position="202"/>
        <end position="354"/>
    </location>
</feature>
<proteinExistence type="predicted"/>
<comment type="caution">
    <text evidence="2">The sequence shown here is derived from an EMBL/GenBank/DDBJ whole genome shotgun (WGS) entry which is preliminary data.</text>
</comment>
<dbReference type="EMBL" id="MCWU01000068">
    <property type="protein sequence ID" value="PMJ61790.1"/>
    <property type="molecule type" value="Genomic_DNA"/>
</dbReference>
<dbReference type="InterPro" id="IPR007421">
    <property type="entry name" value="Schlafen_AlbA_2_dom"/>
</dbReference>
<evidence type="ECO:0000313" key="3">
    <source>
        <dbReference type="Proteomes" id="UP000235330"/>
    </source>
</evidence>
<dbReference type="AlphaFoldDB" id="A0A2N7F791"/>
<protein>
    <recommendedName>
        <fullName evidence="1">Schlafen AlbA-2 domain-containing protein</fullName>
    </recommendedName>
</protein>
<dbReference type="Proteomes" id="UP000235330">
    <property type="component" value="Unassembled WGS sequence"/>
</dbReference>
<sequence>MVDHFQIQRAQKRLKEWEALFEKYSAGHNRWTDTYKEYFVVKNTKFDSPLFLTHLYEQSVNYPQSQHYLNSVRQSLEAGMSVYAPARIQEAIYYLARLALQLRLHNQKSDIDSYIEKATNLTYGNLVLRYFREAIDAHKRFAEYLLYGDKDVKRIEKAAYIMTGVSSDPGGGSSDLVKFYKLDLDFTKPKHFLVDQFIRGDENHSVEFKAAVVDDPKRKGSADKTALKNKRLAEIVAFLNAGEGYLIVGVEDRNMSVHGIQYEVDSLFRGDIDEYDSYWSKAVRDRIAVAFSHEGERKAQVVTQESVYREAIDYNGHKVYMFTCKRKNDSALYFLKTKNKYDFYVRNNNGKQKIAPDSLEFYLKETGRL</sequence>